<dbReference type="InterPro" id="IPR032466">
    <property type="entry name" value="Metal_Hydrolase"/>
</dbReference>
<dbReference type="Gene3D" id="3.20.20.140">
    <property type="entry name" value="Metal-dependent hydrolases"/>
    <property type="match status" value="1"/>
</dbReference>
<name>A0A0B5DSP0_9ACTN</name>
<dbReference type="HOGENOM" id="CLU_012358_2_2_11"/>
<dbReference type="InterPro" id="IPR050287">
    <property type="entry name" value="MTA/SAH_deaminase"/>
</dbReference>
<proteinExistence type="predicted"/>
<dbReference type="Proteomes" id="UP000031526">
    <property type="component" value="Chromosome"/>
</dbReference>
<sequence length="487" mass="50257">MSPFPPPAGPLLLRCRTLLTHARAVPLRDAGVLVENGTVVAVAPFAELADRAPADRTTELDGVVLPAFTDAHSHLRALPLGEQGVADTDLETWVVRLTGTTALDPYDDTTAAAVALVATGVTTVQAIHHSFADADTYAAGVRAVASALTEAGLRAELAVGITDRAEFLPEPLPVAWPGPAREPRSLAAPARGIPPGDLPALAASLAPSCPGVRLGVAPVAPQWCSDEALEVLRRCADDGLRLHTHLLESRHQRTWLGGRDGGSDPVSRLDRHGLLGPGLSAAHGVWLTGPEIALLARRGAALVHCPVSNARLASGDAPVRSWLDAGVTVALGMDSQHTAAPDMFAEMRAALAAAERTGGPLTPHEVLAMATEGGAAATGHGGRLGRIAPGFRADLICVATGTTGAKADLDPVERIVSGAAATDVTDVFRSGRPLVAGGAVHGRPAAEAALARLRTVLETDREARTRRLDSLAAYEEPLRGLLAGTES</sequence>
<dbReference type="PANTHER" id="PTHR43794:SF11">
    <property type="entry name" value="AMIDOHYDROLASE-RELATED DOMAIN-CONTAINING PROTEIN"/>
    <property type="match status" value="1"/>
</dbReference>
<dbReference type="GO" id="GO:0016810">
    <property type="term" value="F:hydrolase activity, acting on carbon-nitrogen (but not peptide) bonds"/>
    <property type="evidence" value="ECO:0007669"/>
    <property type="project" value="InterPro"/>
</dbReference>
<dbReference type="Gene3D" id="2.30.40.10">
    <property type="entry name" value="Urease, subunit C, domain 1"/>
    <property type="match status" value="1"/>
</dbReference>
<evidence type="ECO:0000256" key="1">
    <source>
        <dbReference type="ARBA" id="ARBA00022801"/>
    </source>
</evidence>
<dbReference type="EMBL" id="CP023747">
    <property type="protein sequence ID" value="QEV42804.1"/>
    <property type="molecule type" value="Genomic_DNA"/>
</dbReference>
<dbReference type="KEGG" id="snq:CP978_33490"/>
<dbReference type="Proteomes" id="UP000325763">
    <property type="component" value="Chromosome"/>
</dbReference>
<evidence type="ECO:0000313" key="4">
    <source>
        <dbReference type="EMBL" id="QEV42804.1"/>
    </source>
</evidence>
<dbReference type="EMBL" id="CP009313">
    <property type="protein sequence ID" value="AJE44310.1"/>
    <property type="molecule type" value="Genomic_DNA"/>
</dbReference>
<evidence type="ECO:0000313" key="5">
    <source>
        <dbReference type="Proteomes" id="UP000031526"/>
    </source>
</evidence>
<dbReference type="InterPro" id="IPR006680">
    <property type="entry name" value="Amidohydro-rel"/>
</dbReference>
<dbReference type="SUPFAM" id="SSF51338">
    <property type="entry name" value="Composite domain of metallo-dependent hydrolases"/>
    <property type="match status" value="1"/>
</dbReference>
<evidence type="ECO:0000313" key="6">
    <source>
        <dbReference type="Proteomes" id="UP000325763"/>
    </source>
</evidence>
<dbReference type="SUPFAM" id="SSF51556">
    <property type="entry name" value="Metallo-dependent hydrolases"/>
    <property type="match status" value="1"/>
</dbReference>
<feature type="domain" description="Amidohydrolase-related" evidence="2">
    <location>
        <begin position="63"/>
        <end position="432"/>
    </location>
</feature>
<evidence type="ECO:0000259" key="2">
    <source>
        <dbReference type="Pfam" id="PF01979"/>
    </source>
</evidence>
<keyword evidence="5" id="KW-1185">Reference proteome</keyword>
<organism evidence="3 5">
    <name type="scientific">Streptomyces nodosus</name>
    <dbReference type="NCBI Taxonomy" id="40318"/>
    <lineage>
        <taxon>Bacteria</taxon>
        <taxon>Bacillati</taxon>
        <taxon>Actinomycetota</taxon>
        <taxon>Actinomycetes</taxon>
        <taxon>Kitasatosporales</taxon>
        <taxon>Streptomycetaceae</taxon>
        <taxon>Streptomyces</taxon>
    </lineage>
</organism>
<protein>
    <recommendedName>
        <fullName evidence="2">Amidohydrolase-related domain-containing protein</fullName>
    </recommendedName>
</protein>
<dbReference type="STRING" id="40318.SNOD_33255"/>
<dbReference type="Pfam" id="PF01979">
    <property type="entry name" value="Amidohydro_1"/>
    <property type="match status" value="1"/>
</dbReference>
<evidence type="ECO:0000313" key="3">
    <source>
        <dbReference type="EMBL" id="AJE44310.1"/>
    </source>
</evidence>
<accession>A0A0B5DSP0</accession>
<dbReference type="RefSeq" id="WP_043447327.1">
    <property type="nucleotide sequence ID" value="NZ_CP009313.1"/>
</dbReference>
<gene>
    <name evidence="4" type="ORF">CP978_33490</name>
    <name evidence="3" type="ORF">SNOD_33255</name>
</gene>
<reference evidence="5" key="1">
    <citation type="submission" date="2014-09" db="EMBL/GenBank/DDBJ databases">
        <title>Sequence of the Streptomyces nodosus genome.</title>
        <authorList>
            <person name="Sweeney P."/>
            <person name="Stephens N."/>
            <person name="Murphy C."/>
            <person name="Caffrey P."/>
        </authorList>
    </citation>
    <scope>NUCLEOTIDE SEQUENCE [LARGE SCALE GENOMIC DNA]</scope>
    <source>
        <strain evidence="5">ATCC 14899</strain>
    </source>
</reference>
<keyword evidence="1" id="KW-0378">Hydrolase</keyword>
<dbReference type="AlphaFoldDB" id="A0A0B5DSP0"/>
<dbReference type="InterPro" id="IPR011059">
    <property type="entry name" value="Metal-dep_hydrolase_composite"/>
</dbReference>
<dbReference type="PANTHER" id="PTHR43794">
    <property type="entry name" value="AMINOHYDROLASE SSNA-RELATED"/>
    <property type="match status" value="1"/>
</dbReference>
<reference evidence="3 5" key="2">
    <citation type="journal article" date="2016" name="Appl. Microbiol. Biotechnol.">
        <title>Exploiting the genome sequence of Streptomyces nodosus for enhanced antibiotic production.</title>
        <authorList>
            <person name="Sweeney P."/>
            <person name="Murphy C.D."/>
            <person name="Caffrey P."/>
        </authorList>
    </citation>
    <scope>NUCLEOTIDE SEQUENCE [LARGE SCALE GENOMIC DNA]</scope>
    <source>
        <strain evidence="3 5">ATCC 14899</strain>
    </source>
</reference>
<dbReference type="OrthoDB" id="3189065at2"/>
<reference evidence="4 6" key="3">
    <citation type="submission" date="2017-09" db="EMBL/GenBank/DDBJ databases">
        <title>Streptomyces genome completion.</title>
        <authorList>
            <person name="Lee N."/>
            <person name="Cho B.-K."/>
        </authorList>
    </citation>
    <scope>NUCLEOTIDE SEQUENCE [LARGE SCALE GENOMIC DNA]</scope>
    <source>
        <strain evidence="4 6">ATCC 14899</strain>
    </source>
</reference>